<sequence length="35" mass="3910">MEGPIGRYARASVDYTGITNVAYPSELYIEFVVDL</sequence>
<organism evidence="1 2">
    <name type="scientific">Bradyrhizobium japonicum</name>
    <dbReference type="NCBI Taxonomy" id="375"/>
    <lineage>
        <taxon>Bacteria</taxon>
        <taxon>Pseudomonadati</taxon>
        <taxon>Pseudomonadota</taxon>
        <taxon>Alphaproteobacteria</taxon>
        <taxon>Hyphomicrobiales</taxon>
        <taxon>Nitrobacteraceae</taxon>
        <taxon>Bradyrhizobium</taxon>
    </lineage>
</organism>
<gene>
    <name evidence="1" type="ORF">ABIF63_001783</name>
</gene>
<evidence type="ECO:0000313" key="2">
    <source>
        <dbReference type="Proteomes" id="UP001549291"/>
    </source>
</evidence>
<proteinExistence type="predicted"/>
<comment type="caution">
    <text evidence="1">The sequence shown here is derived from an EMBL/GenBank/DDBJ whole genome shotgun (WGS) entry which is preliminary data.</text>
</comment>
<accession>A0ABV2RL58</accession>
<keyword evidence="2" id="KW-1185">Reference proteome</keyword>
<name>A0ABV2RL58_BRAJP</name>
<protein>
    <submittedName>
        <fullName evidence="1">Uncharacterized protein</fullName>
    </submittedName>
</protein>
<evidence type="ECO:0000313" key="1">
    <source>
        <dbReference type="EMBL" id="MET4717677.1"/>
    </source>
</evidence>
<dbReference type="EMBL" id="JBEPTQ010000002">
    <property type="protein sequence ID" value="MET4717677.1"/>
    <property type="molecule type" value="Genomic_DNA"/>
</dbReference>
<dbReference type="Proteomes" id="UP001549291">
    <property type="component" value="Unassembled WGS sequence"/>
</dbReference>
<reference evidence="1 2" key="1">
    <citation type="submission" date="2024-06" db="EMBL/GenBank/DDBJ databases">
        <title>Genomic Encyclopedia of Type Strains, Phase V (KMG-V): Genome sequencing to study the core and pangenomes of soil and plant-associated prokaryotes.</title>
        <authorList>
            <person name="Whitman W."/>
        </authorList>
    </citation>
    <scope>NUCLEOTIDE SEQUENCE [LARGE SCALE GENOMIC DNA]</scope>
    <source>
        <strain evidence="1 2">USDA 160</strain>
    </source>
</reference>